<name>A0A8E2B3N4_9PSEU</name>
<dbReference type="Proteomes" id="UP000550260">
    <property type="component" value="Unassembled WGS sequence"/>
</dbReference>
<protein>
    <submittedName>
        <fullName evidence="1">Uncharacterized protein</fullName>
    </submittedName>
</protein>
<proteinExistence type="predicted"/>
<evidence type="ECO:0000313" key="1">
    <source>
        <dbReference type="EMBL" id="MBB2500250.1"/>
    </source>
</evidence>
<evidence type="ECO:0000313" key="2">
    <source>
        <dbReference type="Proteomes" id="UP000550260"/>
    </source>
</evidence>
<sequence length="85" mass="9908">MAGRSYQLTDIKNNSVASYFEKFKAWSQQNNFHILAEKHNPEYLWTERRDDGFRLALQSNDLGEIYLDGSSPCVWRNGTPEPQPE</sequence>
<accession>A0A8E2B3N4</accession>
<gene>
    <name evidence="1" type="ORF">H5411_14090</name>
</gene>
<dbReference type="AlphaFoldDB" id="A0A8E2B3N4"/>
<comment type="caution">
    <text evidence="1">The sequence shown here is derived from an EMBL/GenBank/DDBJ whole genome shotgun (WGS) entry which is preliminary data.</text>
</comment>
<organism evidence="1 2">
    <name type="scientific">Amycolatopsis echigonensis</name>
    <dbReference type="NCBI Taxonomy" id="2576905"/>
    <lineage>
        <taxon>Bacteria</taxon>
        <taxon>Bacillati</taxon>
        <taxon>Actinomycetota</taxon>
        <taxon>Actinomycetes</taxon>
        <taxon>Pseudonocardiales</taxon>
        <taxon>Pseudonocardiaceae</taxon>
        <taxon>Amycolatopsis</taxon>
    </lineage>
</organism>
<dbReference type="EMBL" id="JACJHR010000016">
    <property type="protein sequence ID" value="MBB2500250.1"/>
    <property type="molecule type" value="Genomic_DNA"/>
</dbReference>
<reference evidence="1 2" key="1">
    <citation type="submission" date="2020-08" db="EMBL/GenBank/DDBJ databases">
        <title>Amycolatopsis echigonensis JCM 21831.</title>
        <authorList>
            <person name="Tedsree N."/>
            <person name="Kuncharoen N."/>
            <person name="Likhitwitayawuid K."/>
            <person name="Tanasupawat S."/>
        </authorList>
    </citation>
    <scope>NUCLEOTIDE SEQUENCE [LARGE SCALE GENOMIC DNA]</scope>
    <source>
        <strain evidence="1 2">JCM 21831</strain>
    </source>
</reference>